<dbReference type="Pfam" id="PF00535">
    <property type="entry name" value="Glycos_transf_2"/>
    <property type="match status" value="1"/>
</dbReference>
<dbReference type="PANTHER" id="PTHR22916:SF3">
    <property type="entry name" value="UDP-GLCNAC:BETAGAL BETA-1,3-N-ACETYLGLUCOSAMINYLTRANSFERASE-LIKE PROTEIN 1"/>
    <property type="match status" value="1"/>
</dbReference>
<dbReference type="InterPro" id="IPR001173">
    <property type="entry name" value="Glyco_trans_2-like"/>
</dbReference>
<evidence type="ECO:0000259" key="1">
    <source>
        <dbReference type="Pfam" id="PF00535"/>
    </source>
</evidence>
<proteinExistence type="predicted"/>
<dbReference type="InterPro" id="IPR029044">
    <property type="entry name" value="Nucleotide-diphossugar_trans"/>
</dbReference>
<name>A0A401FQJ3_9BACT</name>
<sequence length="316" mass="36658">MESISVIIPAYNASATLPDAIESVLSQTYDNFKLIIVNDGSTDYTADIINRYAEKDSRIIVVHQENKGAGESRNRGIALSDSDWVTFLDADDIWLKNKLEFQVETVRQYPDASVILTRGIYYEKNISENFEFETLPVTPLSNIFETLVLKNFNFQPASALVYVRNFREIASYTHEYSGQDYYPFLLFALHNKPFYMVELPLYKERSLKGSLQRSTNSRYIGAKARVNSIRKILENRALYKNYLPPERVSVLKKGHDRFLCWMLSGARQFMPYREYVAMTLKEFSNFYNPGLFYKEAAKTLLFPCKKILKYISKTNT</sequence>
<keyword evidence="2" id="KW-0808">Transferase</keyword>
<evidence type="ECO:0000313" key="3">
    <source>
        <dbReference type="Proteomes" id="UP000288096"/>
    </source>
</evidence>
<dbReference type="PANTHER" id="PTHR22916">
    <property type="entry name" value="GLYCOSYLTRANSFERASE"/>
    <property type="match status" value="1"/>
</dbReference>
<dbReference type="OrthoDB" id="433681at2"/>
<comment type="caution">
    <text evidence="2">The sequence shown here is derived from an EMBL/GenBank/DDBJ whole genome shotgun (WGS) entry which is preliminary data.</text>
</comment>
<dbReference type="Gene3D" id="3.90.550.10">
    <property type="entry name" value="Spore Coat Polysaccharide Biosynthesis Protein SpsA, Chain A"/>
    <property type="match status" value="1"/>
</dbReference>
<feature type="domain" description="Glycosyltransferase 2-like" evidence="1">
    <location>
        <begin position="5"/>
        <end position="125"/>
    </location>
</feature>
<reference evidence="3" key="1">
    <citation type="submission" date="2017-11" db="EMBL/GenBank/DDBJ databases">
        <authorList>
            <person name="Watanabe M."/>
            <person name="Kojima H."/>
        </authorList>
    </citation>
    <scope>NUCLEOTIDE SEQUENCE [LARGE SCALE GENOMIC DNA]</scope>
    <source>
        <strain evidence="3">Tokyo 01</strain>
    </source>
</reference>
<keyword evidence="3" id="KW-1185">Reference proteome</keyword>
<gene>
    <name evidence="2" type="ORF">DENIS_0189</name>
</gene>
<dbReference type="SUPFAM" id="SSF53448">
    <property type="entry name" value="Nucleotide-diphospho-sugar transferases"/>
    <property type="match status" value="1"/>
</dbReference>
<dbReference type="AlphaFoldDB" id="A0A401FQJ3"/>
<evidence type="ECO:0000313" key="2">
    <source>
        <dbReference type="EMBL" id="GBC59253.1"/>
    </source>
</evidence>
<dbReference type="CDD" id="cd00761">
    <property type="entry name" value="Glyco_tranf_GTA_type"/>
    <property type="match status" value="1"/>
</dbReference>
<dbReference type="GO" id="GO:0016758">
    <property type="term" value="F:hexosyltransferase activity"/>
    <property type="evidence" value="ECO:0007669"/>
    <property type="project" value="UniProtKB-ARBA"/>
</dbReference>
<reference evidence="3" key="2">
    <citation type="submission" date="2019-01" db="EMBL/GenBank/DDBJ databases">
        <title>Genome sequence of Desulfonema ishimotonii strain Tokyo 01.</title>
        <authorList>
            <person name="Fukui M."/>
        </authorList>
    </citation>
    <scope>NUCLEOTIDE SEQUENCE [LARGE SCALE GENOMIC DNA]</scope>
    <source>
        <strain evidence="3">Tokyo 01</strain>
    </source>
</reference>
<organism evidence="2 3">
    <name type="scientific">Desulfonema ishimotonii</name>
    <dbReference type="NCBI Taxonomy" id="45657"/>
    <lineage>
        <taxon>Bacteria</taxon>
        <taxon>Pseudomonadati</taxon>
        <taxon>Thermodesulfobacteriota</taxon>
        <taxon>Desulfobacteria</taxon>
        <taxon>Desulfobacterales</taxon>
        <taxon>Desulfococcaceae</taxon>
        <taxon>Desulfonema</taxon>
    </lineage>
</organism>
<dbReference type="Proteomes" id="UP000288096">
    <property type="component" value="Unassembled WGS sequence"/>
</dbReference>
<protein>
    <submittedName>
        <fullName evidence="2">Glycosyl transferase</fullName>
    </submittedName>
</protein>
<dbReference type="EMBL" id="BEXT01000001">
    <property type="protein sequence ID" value="GBC59253.1"/>
    <property type="molecule type" value="Genomic_DNA"/>
</dbReference>
<dbReference type="RefSeq" id="WP_124326779.1">
    <property type="nucleotide sequence ID" value="NZ_BEXT01000001.1"/>
</dbReference>
<accession>A0A401FQJ3</accession>